<accession>A0A9X9K3U9</accession>
<evidence type="ECO:0000313" key="1">
    <source>
        <dbReference type="EMBL" id="UYL87663.1"/>
    </source>
</evidence>
<sequence>MTHVEYSNFGSGYAWPKCSCGWKGQKQIGAGPLSNRLARKEADAHDKEFHEALA</sequence>
<gene>
    <name evidence="1" type="primary">59</name>
    <name evidence="1" type="ORF">SEA_VRESIDENCE_59</name>
</gene>
<organism evidence="1 2">
    <name type="scientific">Arthrobacter phage VResidence</name>
    <dbReference type="NCBI Taxonomy" id="2927294"/>
    <lineage>
        <taxon>Viruses</taxon>
        <taxon>Duplodnaviria</taxon>
        <taxon>Heunggongvirae</taxon>
        <taxon>Uroviricota</taxon>
        <taxon>Caudoviricetes</taxon>
        <taxon>Casidaviridae</taxon>
        <taxon>Manhattanvirus</taxon>
        <taxon>Manhattanvirus vresidence</taxon>
    </lineage>
</organism>
<proteinExistence type="predicted"/>
<name>A0A9X9K3U9_9CAUD</name>
<keyword evidence="2" id="KW-1185">Reference proteome</keyword>
<dbReference type="EMBL" id="OP434455">
    <property type="protein sequence ID" value="UYL87663.1"/>
    <property type="molecule type" value="Genomic_DNA"/>
</dbReference>
<dbReference type="Proteomes" id="UP001164923">
    <property type="component" value="Segment"/>
</dbReference>
<evidence type="ECO:0000313" key="2">
    <source>
        <dbReference type="Proteomes" id="UP001164923"/>
    </source>
</evidence>
<reference evidence="1" key="1">
    <citation type="submission" date="2024-06" db="EMBL/GenBank/DDBJ databases">
        <authorList>
            <person name="Hatch R.X."/>
            <person name="Arellano O.M."/>
            <person name="Sasaoka A.N."/>
            <person name="Stewart A.S."/>
            <person name="Velarde E.T."/>
            <person name="Garcia Costas A.M."/>
            <person name="Furlong K.P."/>
            <person name="Rudner A.D."/>
            <person name="Beyer A.R."/>
            <person name="Chong R.A."/>
            <person name="Edgington N.P."/>
            <person name="Freise A.C."/>
            <person name="Gibb B.P."/>
            <person name="Klyczek K.K."/>
            <person name="Swerdlow S.J."/>
            <person name="Garlena R.A."/>
            <person name="Russell D.A."/>
            <person name="Jacobs-Sera D."/>
            <person name="Hatfull G.F."/>
        </authorList>
    </citation>
    <scope>NUCLEOTIDE SEQUENCE</scope>
</reference>
<protein>
    <submittedName>
        <fullName evidence="1">Uncharacterized protein</fullName>
    </submittedName>
</protein>